<name>A0A8X6TD08_NEPPI</name>
<accession>A0A8X6TD08</accession>
<sequence length="98" mass="11140">MDVGLSHEKEYWDDSPLKPRRLFGGKKSGEYGKKYGFGECGRRSISSGIMEEERLWKNQEKVPDKNGISGHPFPPLPPFALLSHEAVKKRTILLEVLN</sequence>
<comment type="caution">
    <text evidence="1">The sequence shown here is derived from an EMBL/GenBank/DDBJ whole genome shotgun (WGS) entry which is preliminary data.</text>
</comment>
<gene>
    <name evidence="1" type="ORF">NPIL_355101</name>
</gene>
<dbReference type="AlphaFoldDB" id="A0A8X6TD08"/>
<protein>
    <submittedName>
        <fullName evidence="1">Uncharacterized protein</fullName>
    </submittedName>
</protein>
<proteinExistence type="predicted"/>
<dbReference type="EMBL" id="BMAW01101879">
    <property type="protein sequence ID" value="GFT01567.1"/>
    <property type="molecule type" value="Genomic_DNA"/>
</dbReference>
<evidence type="ECO:0000313" key="1">
    <source>
        <dbReference type="EMBL" id="GFT01567.1"/>
    </source>
</evidence>
<organism evidence="1 2">
    <name type="scientific">Nephila pilipes</name>
    <name type="common">Giant wood spider</name>
    <name type="synonym">Nephila maculata</name>
    <dbReference type="NCBI Taxonomy" id="299642"/>
    <lineage>
        <taxon>Eukaryota</taxon>
        <taxon>Metazoa</taxon>
        <taxon>Ecdysozoa</taxon>
        <taxon>Arthropoda</taxon>
        <taxon>Chelicerata</taxon>
        <taxon>Arachnida</taxon>
        <taxon>Araneae</taxon>
        <taxon>Araneomorphae</taxon>
        <taxon>Entelegynae</taxon>
        <taxon>Araneoidea</taxon>
        <taxon>Nephilidae</taxon>
        <taxon>Nephila</taxon>
    </lineage>
</organism>
<dbReference type="Proteomes" id="UP000887013">
    <property type="component" value="Unassembled WGS sequence"/>
</dbReference>
<keyword evidence="2" id="KW-1185">Reference proteome</keyword>
<evidence type="ECO:0000313" key="2">
    <source>
        <dbReference type="Proteomes" id="UP000887013"/>
    </source>
</evidence>
<reference evidence="1" key="1">
    <citation type="submission" date="2020-08" db="EMBL/GenBank/DDBJ databases">
        <title>Multicomponent nature underlies the extraordinary mechanical properties of spider dragline silk.</title>
        <authorList>
            <person name="Kono N."/>
            <person name="Nakamura H."/>
            <person name="Mori M."/>
            <person name="Yoshida Y."/>
            <person name="Ohtoshi R."/>
            <person name="Malay A.D."/>
            <person name="Moran D.A.P."/>
            <person name="Tomita M."/>
            <person name="Numata K."/>
            <person name="Arakawa K."/>
        </authorList>
    </citation>
    <scope>NUCLEOTIDE SEQUENCE</scope>
</reference>